<evidence type="ECO:0000256" key="3">
    <source>
        <dbReference type="ARBA" id="ARBA00022723"/>
    </source>
</evidence>
<organism evidence="13 14">
    <name type="scientific">Dyella acidisoli</name>
    <dbReference type="NCBI Taxonomy" id="1867834"/>
    <lineage>
        <taxon>Bacteria</taxon>
        <taxon>Pseudomonadati</taxon>
        <taxon>Pseudomonadota</taxon>
        <taxon>Gammaproteobacteria</taxon>
        <taxon>Lysobacterales</taxon>
        <taxon>Rhodanobacteraceae</taxon>
        <taxon>Dyella</taxon>
    </lineage>
</organism>
<dbReference type="InterPro" id="IPR016066">
    <property type="entry name" value="A-D-PHexomutase_CS"/>
</dbReference>
<evidence type="ECO:0000256" key="2">
    <source>
        <dbReference type="ARBA" id="ARBA00022553"/>
    </source>
</evidence>
<dbReference type="InterPro" id="IPR050060">
    <property type="entry name" value="Phosphoglucosamine_mutase"/>
</dbReference>
<dbReference type="Pfam" id="PF02879">
    <property type="entry name" value="PGM_PMM_II"/>
    <property type="match status" value="1"/>
</dbReference>
<dbReference type="InterPro" id="IPR016055">
    <property type="entry name" value="A-D-PHexomutase_a/b/a-I/II/III"/>
</dbReference>
<dbReference type="Proteomes" id="UP001156670">
    <property type="component" value="Unassembled WGS sequence"/>
</dbReference>
<keyword evidence="3 6" id="KW-0479">Metal-binding</keyword>
<comment type="similarity">
    <text evidence="1 6 7">Belongs to the phosphohexose mutase family.</text>
</comment>
<dbReference type="InterPro" id="IPR006352">
    <property type="entry name" value="GlmM_bact"/>
</dbReference>
<sequence>MNQRRYFGTDGIRGRVGEWPISADFVLRLGRALGVVLGRHRKKSSGRPLVLIGKDTRASGYMFESALEAGLTAAGADVRLFGPMPTPAVAYLTRSLRAEAGIVISASHNPHYDNGIKFFSTDGEKLSDEIEAEIEQEVEAPFTTVDSHHLGKVVRVTDAVTRYAEFCKSTVPEDFSLAGVKIVLDCAHGATYQVAPKVFAELGADVQVIGDKPDGFNINRDVGSTHPQMLQKAVLEQHADIGFAFDGDGDRVQVVDRNGVIGDGDDMLYVLARCWHARGLLKGPVVGTLMSNYGLQKALAGLGVELIRANVGDRFVLQKLKEHGGVLGGETSGHLLCLDRATTGDGIVAALALLEALKFLGEDMADARKGLTKMPQIMINVRAVGAREALNTDAVRKALADTEQALLGRGRVVLRASGTEPLVRVTVEAADEAEVRQMAEHLADVVKSATERS</sequence>
<feature type="domain" description="Alpha-D-phosphohexomutase alpha/beta/alpha" evidence="10">
    <location>
        <begin position="4"/>
        <end position="140"/>
    </location>
</feature>
<feature type="binding site" evidence="6">
    <location>
        <position position="246"/>
    </location>
    <ligand>
        <name>Mg(2+)</name>
        <dbReference type="ChEBI" id="CHEBI:18420"/>
    </ligand>
</feature>
<proteinExistence type="inferred from homology"/>
<feature type="domain" description="Alpha-D-phosphohexomutase alpha/beta/alpha" evidence="12">
    <location>
        <begin position="263"/>
        <end position="369"/>
    </location>
</feature>
<name>A0ABQ5XPC4_9GAMM</name>
<dbReference type="InterPro" id="IPR005843">
    <property type="entry name" value="A-D-PHexomutase_C"/>
</dbReference>
<keyword evidence="5 6" id="KW-0413">Isomerase</keyword>
<dbReference type="Pfam" id="PF02880">
    <property type="entry name" value="PGM_PMM_III"/>
    <property type="match status" value="1"/>
</dbReference>
<evidence type="ECO:0000256" key="4">
    <source>
        <dbReference type="ARBA" id="ARBA00022842"/>
    </source>
</evidence>
<feature type="binding site" description="via phosphate group" evidence="6">
    <location>
        <position position="107"/>
    </location>
    <ligand>
        <name>Mg(2+)</name>
        <dbReference type="ChEBI" id="CHEBI:18420"/>
    </ligand>
</feature>
<feature type="active site" description="Phosphoserine intermediate" evidence="6">
    <location>
        <position position="107"/>
    </location>
</feature>
<dbReference type="PROSITE" id="PS00710">
    <property type="entry name" value="PGM_PMM"/>
    <property type="match status" value="1"/>
</dbReference>
<dbReference type="RefSeq" id="WP_284321286.1">
    <property type="nucleotide sequence ID" value="NZ_BSOB01000020.1"/>
</dbReference>
<evidence type="ECO:0000256" key="8">
    <source>
        <dbReference type="RuleBase" id="RU004327"/>
    </source>
</evidence>
<dbReference type="InterPro" id="IPR036900">
    <property type="entry name" value="A-D-PHexomutase_C_sf"/>
</dbReference>
<evidence type="ECO:0000256" key="6">
    <source>
        <dbReference type="HAMAP-Rule" id="MF_01554"/>
    </source>
</evidence>
<keyword evidence="14" id="KW-1185">Reference proteome</keyword>
<comment type="function">
    <text evidence="6 8">Catalyzes the conversion of glucosamine-6-phosphate to glucosamine-1-phosphate.</text>
</comment>
<gene>
    <name evidence="6 13" type="primary">glmM</name>
    <name evidence="13" type="ORF">GCM10007901_25280</name>
</gene>
<protein>
    <recommendedName>
        <fullName evidence="6 8">Phosphoglucosamine mutase</fullName>
        <ecNumber evidence="6 8">5.4.2.10</ecNumber>
    </recommendedName>
</protein>
<feature type="binding site" evidence="6">
    <location>
        <position position="250"/>
    </location>
    <ligand>
        <name>Mg(2+)</name>
        <dbReference type="ChEBI" id="CHEBI:18420"/>
    </ligand>
</feature>
<dbReference type="NCBIfam" id="NF008139">
    <property type="entry name" value="PRK10887.1"/>
    <property type="match status" value="1"/>
</dbReference>
<dbReference type="PRINTS" id="PR00509">
    <property type="entry name" value="PGMPMM"/>
</dbReference>
<dbReference type="CDD" id="cd05802">
    <property type="entry name" value="GlmM"/>
    <property type="match status" value="1"/>
</dbReference>
<comment type="catalytic activity">
    <reaction evidence="6 8">
        <text>alpha-D-glucosamine 1-phosphate = D-glucosamine 6-phosphate</text>
        <dbReference type="Rhea" id="RHEA:23424"/>
        <dbReference type="ChEBI" id="CHEBI:58516"/>
        <dbReference type="ChEBI" id="CHEBI:58725"/>
        <dbReference type="EC" id="5.4.2.10"/>
    </reaction>
</comment>
<evidence type="ECO:0000259" key="10">
    <source>
        <dbReference type="Pfam" id="PF02878"/>
    </source>
</evidence>
<dbReference type="HAMAP" id="MF_01554_B">
    <property type="entry name" value="GlmM_B"/>
    <property type="match status" value="1"/>
</dbReference>
<dbReference type="PANTHER" id="PTHR42946">
    <property type="entry name" value="PHOSPHOHEXOSE MUTASE"/>
    <property type="match status" value="1"/>
</dbReference>
<evidence type="ECO:0000259" key="9">
    <source>
        <dbReference type="Pfam" id="PF00408"/>
    </source>
</evidence>
<evidence type="ECO:0000259" key="12">
    <source>
        <dbReference type="Pfam" id="PF02880"/>
    </source>
</evidence>
<evidence type="ECO:0000256" key="5">
    <source>
        <dbReference type="ARBA" id="ARBA00023235"/>
    </source>
</evidence>
<feature type="domain" description="Alpha-D-phosphohexomutase C-terminal" evidence="9">
    <location>
        <begin position="378"/>
        <end position="444"/>
    </location>
</feature>
<dbReference type="InterPro" id="IPR005846">
    <property type="entry name" value="A-D-PHexomutase_a/b/a-III"/>
</dbReference>
<comment type="PTM">
    <text evidence="6">Activated by phosphorylation.</text>
</comment>
<dbReference type="Gene3D" id="3.30.310.50">
    <property type="entry name" value="Alpha-D-phosphohexomutase, C-terminal domain"/>
    <property type="match status" value="1"/>
</dbReference>
<keyword evidence="4 6" id="KW-0460">Magnesium</keyword>
<comment type="cofactor">
    <cofactor evidence="6">
        <name>Mg(2+)</name>
        <dbReference type="ChEBI" id="CHEBI:18420"/>
    </cofactor>
    <text evidence="6">Binds 1 Mg(2+) ion per subunit.</text>
</comment>
<accession>A0ABQ5XPC4</accession>
<dbReference type="Pfam" id="PF02878">
    <property type="entry name" value="PGM_PMM_I"/>
    <property type="match status" value="1"/>
</dbReference>
<dbReference type="InterPro" id="IPR005841">
    <property type="entry name" value="Alpha-D-phosphohexomutase_SF"/>
</dbReference>
<evidence type="ECO:0000256" key="1">
    <source>
        <dbReference type="ARBA" id="ARBA00010231"/>
    </source>
</evidence>
<dbReference type="SUPFAM" id="SSF53738">
    <property type="entry name" value="Phosphoglucomutase, first 3 domains"/>
    <property type="match status" value="3"/>
</dbReference>
<evidence type="ECO:0000259" key="11">
    <source>
        <dbReference type="Pfam" id="PF02879"/>
    </source>
</evidence>
<dbReference type="SUPFAM" id="SSF55957">
    <property type="entry name" value="Phosphoglucomutase, C-terminal domain"/>
    <property type="match status" value="1"/>
</dbReference>
<feature type="binding site" evidence="6">
    <location>
        <position position="248"/>
    </location>
    <ligand>
        <name>Mg(2+)</name>
        <dbReference type="ChEBI" id="CHEBI:18420"/>
    </ligand>
</feature>
<dbReference type="Gene3D" id="3.40.120.10">
    <property type="entry name" value="Alpha-D-Glucose-1,6-Bisphosphate, subunit A, domain 3"/>
    <property type="match status" value="3"/>
</dbReference>
<dbReference type="EC" id="5.4.2.10" evidence="6 8"/>
<dbReference type="PANTHER" id="PTHR42946:SF1">
    <property type="entry name" value="PHOSPHOGLUCOMUTASE (ALPHA-D-GLUCOSE-1,6-BISPHOSPHATE-DEPENDENT)"/>
    <property type="match status" value="1"/>
</dbReference>
<evidence type="ECO:0000313" key="14">
    <source>
        <dbReference type="Proteomes" id="UP001156670"/>
    </source>
</evidence>
<dbReference type="EMBL" id="BSOB01000020">
    <property type="protein sequence ID" value="GLQ93577.1"/>
    <property type="molecule type" value="Genomic_DNA"/>
</dbReference>
<feature type="modified residue" description="Phosphoserine" evidence="6">
    <location>
        <position position="107"/>
    </location>
</feature>
<evidence type="ECO:0000256" key="7">
    <source>
        <dbReference type="RuleBase" id="RU004326"/>
    </source>
</evidence>
<keyword evidence="2 6" id="KW-0597">Phosphoprotein</keyword>
<dbReference type="InterPro" id="IPR005844">
    <property type="entry name" value="A-D-PHexomutase_a/b/a-I"/>
</dbReference>
<evidence type="ECO:0000313" key="13">
    <source>
        <dbReference type="EMBL" id="GLQ93577.1"/>
    </source>
</evidence>
<dbReference type="InterPro" id="IPR005845">
    <property type="entry name" value="A-D-PHexomutase_a/b/a-II"/>
</dbReference>
<dbReference type="NCBIfam" id="TIGR01455">
    <property type="entry name" value="glmM"/>
    <property type="match status" value="1"/>
</dbReference>
<reference evidence="14" key="1">
    <citation type="journal article" date="2019" name="Int. J. Syst. Evol. Microbiol.">
        <title>The Global Catalogue of Microorganisms (GCM) 10K type strain sequencing project: providing services to taxonomists for standard genome sequencing and annotation.</title>
        <authorList>
            <consortium name="The Broad Institute Genomics Platform"/>
            <consortium name="The Broad Institute Genome Sequencing Center for Infectious Disease"/>
            <person name="Wu L."/>
            <person name="Ma J."/>
        </authorList>
    </citation>
    <scope>NUCLEOTIDE SEQUENCE [LARGE SCALE GENOMIC DNA]</scope>
    <source>
        <strain evidence="14">NBRC 111980</strain>
    </source>
</reference>
<dbReference type="Pfam" id="PF00408">
    <property type="entry name" value="PGM_PMM_IV"/>
    <property type="match status" value="1"/>
</dbReference>
<feature type="domain" description="Alpha-D-phosphohexomutase alpha/beta/alpha" evidence="11">
    <location>
        <begin position="162"/>
        <end position="259"/>
    </location>
</feature>
<comment type="caution">
    <text evidence="13">The sequence shown here is derived from an EMBL/GenBank/DDBJ whole genome shotgun (WGS) entry which is preliminary data.</text>
</comment>